<accession>A0A7X0AZG1</accession>
<keyword evidence="2" id="KW-1185">Reference proteome</keyword>
<name>A0A7X0AZG1_9PROT</name>
<evidence type="ECO:0000313" key="2">
    <source>
        <dbReference type="Proteomes" id="UP000539175"/>
    </source>
</evidence>
<sequence length="268" mass="27871">MQPNALAPVGASSVANAVSGGDPLRATPKVMALPAGTYFITARLAGEGRQQIKGVNFPCVQLSSLPEAGCKPLQFLTPDGLSPCVWLSGGSTGAAVVVTAQTAPLLITTLALTGQLSTCMNVGVQRLGDETVVHNVDVQLTAHIQRLGDRTFAGGEWASAGDHLLWIESFSVNGSPELADGLEYCALNPVDQSGTWVKAGTPAGSRGRGMPLLGAGFRLVGPLASTHRVEYAIRFLRHGEVVGQDGALCRSNQPQDPVMALKVAILPR</sequence>
<protein>
    <submittedName>
        <fullName evidence="1">Uncharacterized protein</fullName>
    </submittedName>
</protein>
<organism evidence="1 2">
    <name type="scientific">Nitrospirillum iridis</name>
    <dbReference type="NCBI Taxonomy" id="765888"/>
    <lineage>
        <taxon>Bacteria</taxon>
        <taxon>Pseudomonadati</taxon>
        <taxon>Pseudomonadota</taxon>
        <taxon>Alphaproteobacteria</taxon>
        <taxon>Rhodospirillales</taxon>
        <taxon>Azospirillaceae</taxon>
        <taxon>Nitrospirillum</taxon>
    </lineage>
</organism>
<reference evidence="1 2" key="1">
    <citation type="submission" date="2020-08" db="EMBL/GenBank/DDBJ databases">
        <title>Genomic Encyclopedia of Type Strains, Phase IV (KMG-IV): sequencing the most valuable type-strain genomes for metagenomic binning, comparative biology and taxonomic classification.</title>
        <authorList>
            <person name="Goeker M."/>
        </authorList>
    </citation>
    <scope>NUCLEOTIDE SEQUENCE [LARGE SCALE GENOMIC DNA]</scope>
    <source>
        <strain evidence="1 2">DSM 22198</strain>
    </source>
</reference>
<proteinExistence type="predicted"/>
<dbReference type="EMBL" id="JACIIZ010000009">
    <property type="protein sequence ID" value="MBB6252875.1"/>
    <property type="molecule type" value="Genomic_DNA"/>
</dbReference>
<dbReference type="Proteomes" id="UP000539175">
    <property type="component" value="Unassembled WGS sequence"/>
</dbReference>
<dbReference type="AlphaFoldDB" id="A0A7X0AZG1"/>
<dbReference type="RefSeq" id="WP_184802700.1">
    <property type="nucleotide sequence ID" value="NZ_JACIIZ010000009.1"/>
</dbReference>
<gene>
    <name evidence="1" type="ORF">FHS74_003443</name>
</gene>
<evidence type="ECO:0000313" key="1">
    <source>
        <dbReference type="EMBL" id="MBB6252875.1"/>
    </source>
</evidence>
<comment type="caution">
    <text evidence="1">The sequence shown here is derived from an EMBL/GenBank/DDBJ whole genome shotgun (WGS) entry which is preliminary data.</text>
</comment>